<evidence type="ECO:0000313" key="3">
    <source>
        <dbReference type="Proteomes" id="UP000318825"/>
    </source>
</evidence>
<keyword evidence="1" id="KW-1133">Transmembrane helix</keyword>
<dbReference type="RefSeq" id="WP_181410527.1">
    <property type="nucleotide sequence ID" value="NZ_BJNF01000091.1"/>
</dbReference>
<dbReference type="AlphaFoldDB" id="A0A4Y3WH60"/>
<name>A0A4Y3WH60_NITWI</name>
<protein>
    <submittedName>
        <fullName evidence="2">Uncharacterized protein</fullName>
    </submittedName>
</protein>
<organism evidence="2 3">
    <name type="scientific">Nitrobacter winogradskyi</name>
    <name type="common">Nitrobacter agilis</name>
    <dbReference type="NCBI Taxonomy" id="913"/>
    <lineage>
        <taxon>Bacteria</taxon>
        <taxon>Pseudomonadati</taxon>
        <taxon>Pseudomonadota</taxon>
        <taxon>Alphaproteobacteria</taxon>
        <taxon>Hyphomicrobiales</taxon>
        <taxon>Nitrobacteraceae</taxon>
        <taxon>Nitrobacter</taxon>
    </lineage>
</organism>
<evidence type="ECO:0000256" key="1">
    <source>
        <dbReference type="SAM" id="Phobius"/>
    </source>
</evidence>
<comment type="caution">
    <text evidence="2">The sequence shown here is derived from an EMBL/GenBank/DDBJ whole genome shotgun (WGS) entry which is preliminary data.</text>
</comment>
<keyword evidence="1" id="KW-0472">Membrane</keyword>
<sequence>MLVLNDNLFQNDNLVPHDNSLPKARNNNPAGWAIACSVIMLMASLVYVTNGRGPHDMPHEQQAAVHAQLHR</sequence>
<keyword evidence="1" id="KW-0812">Transmembrane</keyword>
<reference evidence="2 3" key="1">
    <citation type="submission" date="2019-06" db="EMBL/GenBank/DDBJ databases">
        <title>Whole genome shotgun sequence of Nitrobacter winogradskyi NBRC 14297.</title>
        <authorList>
            <person name="Hosoyama A."/>
            <person name="Uohara A."/>
            <person name="Ohji S."/>
            <person name="Ichikawa N."/>
        </authorList>
    </citation>
    <scope>NUCLEOTIDE SEQUENCE [LARGE SCALE GENOMIC DNA]</scope>
    <source>
        <strain evidence="2 3">NBRC 14297</strain>
    </source>
</reference>
<accession>A0A4Y3WH60</accession>
<evidence type="ECO:0000313" key="2">
    <source>
        <dbReference type="EMBL" id="GEC17179.1"/>
    </source>
</evidence>
<gene>
    <name evidence="2" type="ORF">NWI01_30710</name>
</gene>
<dbReference type="Proteomes" id="UP000318825">
    <property type="component" value="Unassembled WGS sequence"/>
</dbReference>
<proteinExistence type="predicted"/>
<dbReference type="EMBL" id="BJNF01000091">
    <property type="protein sequence ID" value="GEC17179.1"/>
    <property type="molecule type" value="Genomic_DNA"/>
</dbReference>
<feature type="transmembrane region" description="Helical" evidence="1">
    <location>
        <begin position="30"/>
        <end position="48"/>
    </location>
</feature>